<dbReference type="InterPro" id="IPR036394">
    <property type="entry name" value="Ribosomal_uL22_sf"/>
</dbReference>
<sequence length="233" mass="28233">MMMNNLIRSRIWPIYNQLYNARILLPNVGFPHQQQLFESTYSKYDTWTYQHDQEIHQDRLYPKPKRWPRYNEIIHSPEEGPVERYYCHHRENIKYSPKKMYFVASFIRGMSIDEAIKQLSYVKLKGGAIVKEILQEAQEIAVREHNFEFKSNMWIAESFCSKGVVYKGFRKHARMRFGEIRYFHCHYYVKLVEGEPPEHYYPSQGPYVDKMSIEQRLEQHVGKLRQRRIDFAL</sequence>
<evidence type="ECO:0000256" key="6">
    <source>
        <dbReference type="RuleBase" id="RU004005"/>
    </source>
</evidence>
<dbReference type="GO" id="GO:0005762">
    <property type="term" value="C:mitochondrial large ribosomal subunit"/>
    <property type="evidence" value="ECO:0007669"/>
    <property type="project" value="TreeGrafter"/>
</dbReference>
<dbReference type="CDD" id="cd00336">
    <property type="entry name" value="Ribosomal_L22"/>
    <property type="match status" value="1"/>
</dbReference>
<evidence type="ECO:0000256" key="3">
    <source>
        <dbReference type="ARBA" id="ARBA00023274"/>
    </source>
</evidence>
<dbReference type="GO" id="GO:0006412">
    <property type="term" value="P:translation"/>
    <property type="evidence" value="ECO:0007669"/>
    <property type="project" value="InterPro"/>
</dbReference>
<evidence type="ECO:0000256" key="4">
    <source>
        <dbReference type="ARBA" id="ARBA00035286"/>
    </source>
</evidence>
<name>A0A922L9P5_DERFA</name>
<reference evidence="7" key="2">
    <citation type="journal article" date="2022" name="Res Sq">
        <title>Comparative Genomics Reveals Insights into the Divergent Evolution of Astigmatic Mites and Household Pest Adaptations.</title>
        <authorList>
            <person name="Xiong Q."/>
            <person name="Wan A.T.-Y."/>
            <person name="Liu X.-Y."/>
            <person name="Fung C.S.-H."/>
            <person name="Xiao X."/>
            <person name="Malainual N."/>
            <person name="Hou J."/>
            <person name="Wang L."/>
            <person name="Wang M."/>
            <person name="Yang K."/>
            <person name="Cui Y."/>
            <person name="Leung E."/>
            <person name="Nong W."/>
            <person name="Shin S.-K."/>
            <person name="Au S."/>
            <person name="Jeong K.Y."/>
            <person name="Chew F.T."/>
            <person name="Hui J."/>
            <person name="Leung T.F."/>
            <person name="Tungtrongchitr A."/>
            <person name="Zhong N."/>
            <person name="Liu Z."/>
            <person name="Tsui S."/>
        </authorList>
    </citation>
    <scope>NUCLEOTIDE SEQUENCE</scope>
    <source>
        <strain evidence="7">Derf</strain>
        <tissue evidence="7">Whole organism</tissue>
    </source>
</reference>
<dbReference type="Proteomes" id="UP000790347">
    <property type="component" value="Unassembled WGS sequence"/>
</dbReference>
<protein>
    <recommendedName>
        <fullName evidence="4">Large ribosomal subunit protein uL22m</fullName>
    </recommendedName>
    <alternativeName>
        <fullName evidence="5">39S ribosomal protein L22, mitochondrial</fullName>
    </alternativeName>
</protein>
<keyword evidence="2 6" id="KW-0689">Ribosomal protein</keyword>
<reference evidence="7" key="1">
    <citation type="submission" date="2013-05" db="EMBL/GenBank/DDBJ databases">
        <authorList>
            <person name="Yim A.K.Y."/>
            <person name="Chan T.F."/>
            <person name="Ji K.M."/>
            <person name="Liu X.Y."/>
            <person name="Zhou J.W."/>
            <person name="Li R.Q."/>
            <person name="Yang K.Y."/>
            <person name="Li J."/>
            <person name="Li M."/>
            <person name="Law P.T.W."/>
            <person name="Wu Y.L."/>
            <person name="Cai Z.L."/>
            <person name="Qin H."/>
            <person name="Bao Y."/>
            <person name="Leung R.K.K."/>
            <person name="Ng P.K.S."/>
            <person name="Zou J."/>
            <person name="Zhong X.J."/>
            <person name="Ran P.X."/>
            <person name="Zhong N.S."/>
            <person name="Liu Z.G."/>
            <person name="Tsui S.K.W."/>
        </authorList>
    </citation>
    <scope>NUCLEOTIDE SEQUENCE</scope>
    <source>
        <strain evidence="7">Derf</strain>
        <tissue evidence="7">Whole organism</tissue>
    </source>
</reference>
<organism evidence="7 8">
    <name type="scientific">Dermatophagoides farinae</name>
    <name type="common">American house dust mite</name>
    <dbReference type="NCBI Taxonomy" id="6954"/>
    <lineage>
        <taxon>Eukaryota</taxon>
        <taxon>Metazoa</taxon>
        <taxon>Ecdysozoa</taxon>
        <taxon>Arthropoda</taxon>
        <taxon>Chelicerata</taxon>
        <taxon>Arachnida</taxon>
        <taxon>Acari</taxon>
        <taxon>Acariformes</taxon>
        <taxon>Sarcoptiformes</taxon>
        <taxon>Astigmata</taxon>
        <taxon>Psoroptidia</taxon>
        <taxon>Analgoidea</taxon>
        <taxon>Pyroglyphidae</taxon>
        <taxon>Dermatophagoidinae</taxon>
        <taxon>Dermatophagoides</taxon>
    </lineage>
</organism>
<dbReference type="PANTHER" id="PTHR13501:SF8">
    <property type="entry name" value="LARGE RIBOSOMAL SUBUNIT PROTEIN UL22M"/>
    <property type="match status" value="1"/>
</dbReference>
<evidence type="ECO:0000256" key="2">
    <source>
        <dbReference type="ARBA" id="ARBA00022980"/>
    </source>
</evidence>
<dbReference type="Gene3D" id="3.90.470.10">
    <property type="entry name" value="Ribosomal protein L22/L17"/>
    <property type="match status" value="1"/>
</dbReference>
<gene>
    <name evidence="7" type="primary">MRPL22</name>
    <name evidence="7" type="ORF">DERF_001730</name>
</gene>
<accession>A0A922L9P5</accession>
<evidence type="ECO:0000313" key="7">
    <source>
        <dbReference type="EMBL" id="KAH9527724.1"/>
    </source>
</evidence>
<dbReference type="InterPro" id="IPR001063">
    <property type="entry name" value="Ribosomal_uL22"/>
</dbReference>
<dbReference type="SUPFAM" id="SSF54843">
    <property type="entry name" value="Ribosomal protein L22"/>
    <property type="match status" value="1"/>
</dbReference>
<dbReference type="GO" id="GO:0003735">
    <property type="term" value="F:structural constituent of ribosome"/>
    <property type="evidence" value="ECO:0007669"/>
    <property type="project" value="InterPro"/>
</dbReference>
<dbReference type="InterPro" id="IPR047867">
    <property type="entry name" value="Ribosomal_uL22_bac/org-type"/>
</dbReference>
<keyword evidence="3 6" id="KW-0687">Ribonucleoprotein</keyword>
<proteinExistence type="inferred from homology"/>
<dbReference type="PANTHER" id="PTHR13501">
    <property type="entry name" value="CHLOROPLAST 50S RIBOSOMAL PROTEIN L22-RELATED"/>
    <property type="match status" value="1"/>
</dbReference>
<evidence type="ECO:0000313" key="8">
    <source>
        <dbReference type="Proteomes" id="UP000790347"/>
    </source>
</evidence>
<keyword evidence="8" id="KW-1185">Reference proteome</keyword>
<comment type="similarity">
    <text evidence="1 6">Belongs to the universal ribosomal protein uL22 family.</text>
</comment>
<dbReference type="AlphaFoldDB" id="A0A922L9P5"/>
<evidence type="ECO:0000256" key="1">
    <source>
        <dbReference type="ARBA" id="ARBA00009451"/>
    </source>
</evidence>
<dbReference type="EMBL" id="ASGP02000001">
    <property type="protein sequence ID" value="KAH9527724.1"/>
    <property type="molecule type" value="Genomic_DNA"/>
</dbReference>
<comment type="caution">
    <text evidence="7">The sequence shown here is derived from an EMBL/GenBank/DDBJ whole genome shotgun (WGS) entry which is preliminary data.</text>
</comment>
<evidence type="ECO:0000256" key="5">
    <source>
        <dbReference type="ARBA" id="ARBA00035506"/>
    </source>
</evidence>
<dbReference type="Pfam" id="PF00237">
    <property type="entry name" value="Ribosomal_L22"/>
    <property type="match status" value="1"/>
</dbReference>